<keyword evidence="2" id="KW-1185">Reference proteome</keyword>
<organism evidence="1 2">
    <name type="scientific">Kalanchoe fedtschenkoi</name>
    <name type="common">Lavender scallops</name>
    <name type="synonym">South American air plant</name>
    <dbReference type="NCBI Taxonomy" id="63787"/>
    <lineage>
        <taxon>Eukaryota</taxon>
        <taxon>Viridiplantae</taxon>
        <taxon>Streptophyta</taxon>
        <taxon>Embryophyta</taxon>
        <taxon>Tracheophyta</taxon>
        <taxon>Spermatophyta</taxon>
        <taxon>Magnoliopsida</taxon>
        <taxon>eudicotyledons</taxon>
        <taxon>Gunneridae</taxon>
        <taxon>Pentapetalae</taxon>
        <taxon>Saxifragales</taxon>
        <taxon>Crassulaceae</taxon>
        <taxon>Kalanchoe</taxon>
    </lineage>
</organism>
<evidence type="ECO:0000313" key="2">
    <source>
        <dbReference type="Proteomes" id="UP000594263"/>
    </source>
</evidence>
<dbReference type="EnsemblPlants" id="Kaladp0075s0028.1.v1.1">
    <property type="protein sequence ID" value="Kaladp0075s0028.1.v1.1.CDS.1"/>
    <property type="gene ID" value="Kaladp0075s0028.v1.1"/>
</dbReference>
<evidence type="ECO:0000313" key="1">
    <source>
        <dbReference type="EnsemblPlants" id="Kaladp0075s0028.1.v1.1.CDS.1"/>
    </source>
</evidence>
<reference evidence="1" key="1">
    <citation type="submission" date="2021-01" db="UniProtKB">
        <authorList>
            <consortium name="EnsemblPlants"/>
        </authorList>
    </citation>
    <scope>IDENTIFICATION</scope>
</reference>
<name>A0A7N0UM47_KALFE</name>
<dbReference type="Proteomes" id="UP000594263">
    <property type="component" value="Unplaced"/>
</dbReference>
<dbReference type="AlphaFoldDB" id="A0A7N0UM47"/>
<dbReference type="PANTHER" id="PTHR33108">
    <property type="entry name" value="OS01G0745000 PROTEIN"/>
    <property type="match status" value="1"/>
</dbReference>
<dbReference type="Gramene" id="Kaladp0075s0028.1.v1.1">
    <property type="protein sequence ID" value="Kaladp0075s0028.1.v1.1.CDS.1"/>
    <property type="gene ID" value="Kaladp0075s0028.v1.1"/>
</dbReference>
<dbReference type="Pfam" id="PF07911">
    <property type="entry name" value="DUF1677"/>
    <property type="match status" value="1"/>
</dbReference>
<accession>A0A7N0UM47</accession>
<sequence length="147" mass="16347">MAIHDSDNQLPSIKVGQVQTVKCESCEFTEECTPEYIAKVRDWYCGRWICGLCSEAVKHELMRSSDNQLITIEEALHRHITFCKEFRSSTPNSSSSESDQPISAIVKILSRSLDSPRTVGPKSSSMLPGVDKVRCASLLRSESCFSG</sequence>
<proteinExistence type="predicted"/>
<dbReference type="PANTHER" id="PTHR33108:SF3">
    <property type="entry name" value="DUF1677 FAMILY PROTEIN"/>
    <property type="match status" value="1"/>
</dbReference>
<protein>
    <submittedName>
        <fullName evidence="1">Uncharacterized protein</fullName>
    </submittedName>
</protein>
<dbReference type="InterPro" id="IPR012876">
    <property type="entry name" value="DUF1677_pln"/>
</dbReference>
<dbReference type="OMA" id="VETANCA"/>